<dbReference type="InterPro" id="IPR013830">
    <property type="entry name" value="SGNH_hydro"/>
</dbReference>
<dbReference type="HOGENOM" id="CLU_051989_5_2_10"/>
<dbReference type="InterPro" id="IPR036514">
    <property type="entry name" value="SGNH_hydro_sf"/>
</dbReference>
<dbReference type="PANTHER" id="PTHR30383:SF5">
    <property type="entry name" value="SGNH HYDROLASE-TYPE ESTERASE DOMAIN-CONTAINING PROTEIN"/>
    <property type="match status" value="1"/>
</dbReference>
<name>G5H7F5_9BACT</name>
<proteinExistence type="predicted"/>
<dbReference type="OrthoDB" id="9774205at2"/>
<dbReference type="InterPro" id="IPR051532">
    <property type="entry name" value="Ester_Hydrolysis_Enzymes"/>
</dbReference>
<dbReference type="CDD" id="cd01834">
    <property type="entry name" value="SGNH_hydrolase_like_2"/>
    <property type="match status" value="1"/>
</dbReference>
<dbReference type="Proteomes" id="UP000006008">
    <property type="component" value="Unassembled WGS sequence"/>
</dbReference>
<organism evidence="2 3">
    <name type="scientific">Alistipes indistinctus YIT 12060</name>
    <dbReference type="NCBI Taxonomy" id="742725"/>
    <lineage>
        <taxon>Bacteria</taxon>
        <taxon>Pseudomonadati</taxon>
        <taxon>Bacteroidota</taxon>
        <taxon>Bacteroidia</taxon>
        <taxon>Bacteroidales</taxon>
        <taxon>Rikenellaceae</taxon>
        <taxon>Alistipes</taxon>
    </lineage>
</organism>
<comment type="caution">
    <text evidence="2">The sequence shown here is derived from an EMBL/GenBank/DDBJ whole genome shotgun (WGS) entry which is preliminary data.</text>
</comment>
<dbReference type="AlphaFoldDB" id="G5H7F5"/>
<dbReference type="PATRIC" id="fig|742725.3.peg.1056"/>
<dbReference type="PANTHER" id="PTHR30383">
    <property type="entry name" value="THIOESTERASE 1/PROTEASE 1/LYSOPHOSPHOLIPASE L1"/>
    <property type="match status" value="1"/>
</dbReference>
<keyword evidence="3" id="KW-1185">Reference proteome</keyword>
<dbReference type="STRING" id="742725.HMPREF9450_00998"/>
<dbReference type="Pfam" id="PF13472">
    <property type="entry name" value="Lipase_GDSL_2"/>
    <property type="match status" value="1"/>
</dbReference>
<dbReference type="RefSeq" id="WP_009133804.1">
    <property type="nucleotide sequence ID" value="NZ_CP102250.1"/>
</dbReference>
<protein>
    <recommendedName>
        <fullName evidence="1">SGNH hydrolase-type esterase domain-containing protein</fullName>
    </recommendedName>
</protein>
<dbReference type="eggNOG" id="COG2755">
    <property type="taxonomic scope" value="Bacteria"/>
</dbReference>
<reference evidence="2 3" key="1">
    <citation type="submission" date="2011-08" db="EMBL/GenBank/DDBJ databases">
        <title>The Genome Sequence of Alistipes indistinctus YIT 12060.</title>
        <authorList>
            <consortium name="The Broad Institute Genome Sequencing Platform"/>
            <person name="Earl A."/>
            <person name="Ward D."/>
            <person name="Feldgarden M."/>
            <person name="Gevers D."/>
            <person name="Morotomi M."/>
            <person name="Young S.K."/>
            <person name="Zeng Q."/>
            <person name="Gargeya S."/>
            <person name="Fitzgerald M."/>
            <person name="Haas B."/>
            <person name="Abouelleil A."/>
            <person name="Alvarado L."/>
            <person name="Arachchi H.M."/>
            <person name="Berlin A."/>
            <person name="Brown A."/>
            <person name="Chapman S.B."/>
            <person name="Chen Z."/>
            <person name="Dunbar C."/>
            <person name="Freedman E."/>
            <person name="Gearin G."/>
            <person name="Gellesch M."/>
            <person name="Goldberg J."/>
            <person name="Griggs A."/>
            <person name="Gujja S."/>
            <person name="Heiman D."/>
            <person name="Howarth C."/>
            <person name="Larson L."/>
            <person name="Lui A."/>
            <person name="MacDonald P.J.P."/>
            <person name="Montmayeur A."/>
            <person name="Murphy C."/>
            <person name="Neiman D."/>
            <person name="Pearson M."/>
            <person name="Priest M."/>
            <person name="Roberts A."/>
            <person name="Saif S."/>
            <person name="Shea T."/>
            <person name="Shenoy N."/>
            <person name="Sisk P."/>
            <person name="Stolte C."/>
            <person name="Sykes S."/>
            <person name="Wortman J."/>
            <person name="Nusbaum C."/>
            <person name="Birren B."/>
        </authorList>
    </citation>
    <scope>NUCLEOTIDE SEQUENCE [LARGE SCALE GENOMIC DNA]</scope>
    <source>
        <strain evidence="2 3">YIT 12060</strain>
    </source>
</reference>
<dbReference type="EMBL" id="ADLD01000009">
    <property type="protein sequence ID" value="EHB92794.1"/>
    <property type="molecule type" value="Genomic_DNA"/>
</dbReference>
<evidence type="ECO:0000313" key="2">
    <source>
        <dbReference type="EMBL" id="EHB92794.1"/>
    </source>
</evidence>
<dbReference type="Gene3D" id="3.40.50.1110">
    <property type="entry name" value="SGNH hydrolase"/>
    <property type="match status" value="1"/>
</dbReference>
<evidence type="ECO:0000259" key="1">
    <source>
        <dbReference type="Pfam" id="PF13472"/>
    </source>
</evidence>
<dbReference type="GeneID" id="92815985"/>
<sequence length="248" mass="28375">MNLRKSLVVLLSLLVWTLPETHATGKKILYIGDSVTDGNWGKVSGGPNRSLTDMNHIFGHGYMFICAARYMADYPEEDYRFYNRGISGNRVADLKARWQQDALEIDPDILSVLVGVNDLLDVYNKTDGPQEVDTARFEADYRDILDRSRAQNPEVRIVLAEPFILPVGMWQEHYTHWRAQCDRLGAVVKKLAKEYNAVFLPYQGLFDKLAHDGRTPKLSYWMWDGTHPTAAGHEKMAELWMQRVGSKL</sequence>
<feature type="domain" description="SGNH hydrolase-type esterase" evidence="1">
    <location>
        <begin position="31"/>
        <end position="234"/>
    </location>
</feature>
<dbReference type="SUPFAM" id="SSF52266">
    <property type="entry name" value="SGNH hydrolase"/>
    <property type="match status" value="1"/>
</dbReference>
<evidence type="ECO:0000313" key="3">
    <source>
        <dbReference type="Proteomes" id="UP000006008"/>
    </source>
</evidence>
<dbReference type="GO" id="GO:0004622">
    <property type="term" value="F:phosphatidylcholine lysophospholipase activity"/>
    <property type="evidence" value="ECO:0007669"/>
    <property type="project" value="TreeGrafter"/>
</dbReference>
<gene>
    <name evidence="2" type="ORF">HMPREF9450_00998</name>
</gene>
<accession>G5H7F5</accession>